<protein>
    <submittedName>
        <fullName evidence="2">Uncharacterized protein</fullName>
    </submittedName>
</protein>
<comment type="caution">
    <text evidence="2">The sequence shown here is derived from an EMBL/GenBank/DDBJ whole genome shotgun (WGS) entry which is preliminary data.</text>
</comment>
<gene>
    <name evidence="2" type="ORF">PanWU01x14_240480</name>
</gene>
<keyword evidence="3" id="KW-1185">Reference proteome</keyword>
<organism evidence="2 3">
    <name type="scientific">Parasponia andersonii</name>
    <name type="common">Sponia andersonii</name>
    <dbReference type="NCBI Taxonomy" id="3476"/>
    <lineage>
        <taxon>Eukaryota</taxon>
        <taxon>Viridiplantae</taxon>
        <taxon>Streptophyta</taxon>
        <taxon>Embryophyta</taxon>
        <taxon>Tracheophyta</taxon>
        <taxon>Spermatophyta</taxon>
        <taxon>Magnoliopsida</taxon>
        <taxon>eudicotyledons</taxon>
        <taxon>Gunneridae</taxon>
        <taxon>Pentapetalae</taxon>
        <taxon>rosids</taxon>
        <taxon>fabids</taxon>
        <taxon>Rosales</taxon>
        <taxon>Cannabaceae</taxon>
        <taxon>Parasponia</taxon>
    </lineage>
</organism>
<dbReference type="Proteomes" id="UP000237105">
    <property type="component" value="Unassembled WGS sequence"/>
</dbReference>
<name>A0A2P5BGP6_PARAD</name>
<dbReference type="OrthoDB" id="10331919at2759"/>
<reference evidence="3" key="1">
    <citation type="submission" date="2016-06" db="EMBL/GenBank/DDBJ databases">
        <title>Parallel loss of symbiosis genes in relatives of nitrogen-fixing non-legume Parasponia.</title>
        <authorList>
            <person name="Van Velzen R."/>
            <person name="Holmer R."/>
            <person name="Bu F."/>
            <person name="Rutten L."/>
            <person name="Van Zeijl A."/>
            <person name="Liu W."/>
            <person name="Santuari L."/>
            <person name="Cao Q."/>
            <person name="Sharma T."/>
            <person name="Shen D."/>
            <person name="Roswanjaya Y."/>
            <person name="Wardhani T."/>
            <person name="Kalhor M.S."/>
            <person name="Jansen J."/>
            <person name="Van den Hoogen J."/>
            <person name="Gungor B."/>
            <person name="Hartog M."/>
            <person name="Hontelez J."/>
            <person name="Verver J."/>
            <person name="Yang W.-C."/>
            <person name="Schijlen E."/>
            <person name="Repin R."/>
            <person name="Schilthuizen M."/>
            <person name="Schranz E."/>
            <person name="Heidstra R."/>
            <person name="Miyata K."/>
            <person name="Fedorova E."/>
            <person name="Kohlen W."/>
            <person name="Bisseling T."/>
            <person name="Smit S."/>
            <person name="Geurts R."/>
        </authorList>
    </citation>
    <scope>NUCLEOTIDE SEQUENCE [LARGE SCALE GENOMIC DNA]</scope>
    <source>
        <strain evidence="3">cv. WU1-14</strain>
    </source>
</reference>
<evidence type="ECO:0000313" key="2">
    <source>
        <dbReference type="EMBL" id="PON47959.1"/>
    </source>
</evidence>
<feature type="region of interest" description="Disordered" evidence="1">
    <location>
        <begin position="14"/>
        <end position="48"/>
    </location>
</feature>
<evidence type="ECO:0000313" key="3">
    <source>
        <dbReference type="Proteomes" id="UP000237105"/>
    </source>
</evidence>
<dbReference type="AlphaFoldDB" id="A0A2P5BGP6"/>
<dbReference type="EMBL" id="JXTB01000284">
    <property type="protein sequence ID" value="PON47959.1"/>
    <property type="molecule type" value="Genomic_DNA"/>
</dbReference>
<accession>A0A2P5BGP6</accession>
<feature type="compositionally biased region" description="Basic residues" evidence="1">
    <location>
        <begin position="25"/>
        <end position="36"/>
    </location>
</feature>
<proteinExistence type="predicted"/>
<sequence length="74" mass="8237">MSCVVCEGGGFRTRRGRGPGYPLKRSSKGIYRKRSKPSLSPTRAPKSPHRTVRIGFYLGSYRLAAEKIKTRPGI</sequence>
<evidence type="ECO:0000256" key="1">
    <source>
        <dbReference type="SAM" id="MobiDB-lite"/>
    </source>
</evidence>